<evidence type="ECO:0000313" key="2">
    <source>
        <dbReference type="EMBL" id="MFC4754318.1"/>
    </source>
</evidence>
<feature type="chain" id="PRO_5045062798" description="Secreted protein" evidence="1">
    <location>
        <begin position="31"/>
        <end position="216"/>
    </location>
</feature>
<accession>A0ABV9PS61</accession>
<reference evidence="3" key="1">
    <citation type="journal article" date="2019" name="Int. J. Syst. Evol. Microbiol.">
        <title>The Global Catalogue of Microorganisms (GCM) 10K type strain sequencing project: providing services to taxonomists for standard genome sequencing and annotation.</title>
        <authorList>
            <consortium name="The Broad Institute Genomics Platform"/>
            <consortium name="The Broad Institute Genome Sequencing Center for Infectious Disease"/>
            <person name="Wu L."/>
            <person name="Ma J."/>
        </authorList>
    </citation>
    <scope>NUCLEOTIDE SEQUENCE [LARGE SCALE GENOMIC DNA]</scope>
    <source>
        <strain evidence="3">JCM 11882</strain>
    </source>
</reference>
<dbReference type="RefSeq" id="WP_344991535.1">
    <property type="nucleotide sequence ID" value="NZ_BAABCD010000016.1"/>
</dbReference>
<dbReference type="EMBL" id="JBHSHP010000017">
    <property type="protein sequence ID" value="MFC4754318.1"/>
    <property type="molecule type" value="Genomic_DNA"/>
</dbReference>
<name>A0ABV9PS61_9ACTN</name>
<feature type="signal peptide" evidence="1">
    <location>
        <begin position="1"/>
        <end position="30"/>
    </location>
</feature>
<gene>
    <name evidence="2" type="ORF">ACFO7U_05935</name>
</gene>
<organism evidence="2 3">
    <name type="scientific">Dietzia aurantiaca</name>
    <dbReference type="NCBI Taxonomy" id="983873"/>
    <lineage>
        <taxon>Bacteria</taxon>
        <taxon>Bacillati</taxon>
        <taxon>Actinomycetota</taxon>
        <taxon>Actinomycetes</taxon>
        <taxon>Mycobacteriales</taxon>
        <taxon>Dietziaceae</taxon>
        <taxon>Dietzia</taxon>
    </lineage>
</organism>
<sequence>MTVTRIFARSAAVLGAATALTVAGAGAAMATTSENTVDGNDVSVTFELDGGLLDGDACGAALVPPTAIAGLAGTIGEIANGDPATAIPAIFSALDATDGVIALKDGISPVVALAPVLNPSGTVSAEDVPSNLYMLITICGSDLLDEDFAPNIEPMLVGNPLDALNTMSSDGILETGSALLQGDDDSGLGGILSSAIGGGEGGDLLGTLSSATGDAE</sequence>
<comment type="caution">
    <text evidence="2">The sequence shown here is derived from an EMBL/GenBank/DDBJ whole genome shotgun (WGS) entry which is preliminary data.</text>
</comment>
<protein>
    <recommendedName>
        <fullName evidence="4">Secreted protein</fullName>
    </recommendedName>
</protein>
<evidence type="ECO:0000256" key="1">
    <source>
        <dbReference type="SAM" id="SignalP"/>
    </source>
</evidence>
<dbReference type="Proteomes" id="UP001595836">
    <property type="component" value="Unassembled WGS sequence"/>
</dbReference>
<proteinExistence type="predicted"/>
<evidence type="ECO:0000313" key="3">
    <source>
        <dbReference type="Proteomes" id="UP001595836"/>
    </source>
</evidence>
<keyword evidence="1" id="KW-0732">Signal</keyword>
<evidence type="ECO:0008006" key="4">
    <source>
        <dbReference type="Google" id="ProtNLM"/>
    </source>
</evidence>
<keyword evidence="3" id="KW-1185">Reference proteome</keyword>